<accession>A0A1Y6CQV1</accession>
<gene>
    <name evidence="1" type="ORF">SAMN06296036_1519</name>
</gene>
<name>A0A1Y6CQV1_9BACT</name>
<proteinExistence type="predicted"/>
<keyword evidence="2" id="KW-1185">Reference proteome</keyword>
<protein>
    <submittedName>
        <fullName evidence="1">Uncharacterized protein</fullName>
    </submittedName>
</protein>
<dbReference type="Proteomes" id="UP000192907">
    <property type="component" value="Unassembled WGS sequence"/>
</dbReference>
<dbReference type="PROSITE" id="PS51257">
    <property type="entry name" value="PROKAR_LIPOPROTEIN"/>
    <property type="match status" value="1"/>
</dbReference>
<evidence type="ECO:0000313" key="2">
    <source>
        <dbReference type="Proteomes" id="UP000192907"/>
    </source>
</evidence>
<evidence type="ECO:0000313" key="1">
    <source>
        <dbReference type="EMBL" id="SMF83995.1"/>
    </source>
</evidence>
<dbReference type="RefSeq" id="WP_132326428.1">
    <property type="nucleotide sequence ID" value="NZ_FWZT01000051.1"/>
</dbReference>
<dbReference type="AlphaFoldDB" id="A0A1Y6CQV1"/>
<organism evidence="1 2">
    <name type="scientific">Pseudobacteriovorax antillogorgiicola</name>
    <dbReference type="NCBI Taxonomy" id="1513793"/>
    <lineage>
        <taxon>Bacteria</taxon>
        <taxon>Pseudomonadati</taxon>
        <taxon>Bdellovibrionota</taxon>
        <taxon>Oligoflexia</taxon>
        <taxon>Oligoflexales</taxon>
        <taxon>Pseudobacteriovoracaceae</taxon>
        <taxon>Pseudobacteriovorax</taxon>
    </lineage>
</organism>
<reference evidence="2" key="1">
    <citation type="submission" date="2017-04" db="EMBL/GenBank/DDBJ databases">
        <authorList>
            <person name="Varghese N."/>
            <person name="Submissions S."/>
        </authorList>
    </citation>
    <scope>NUCLEOTIDE SEQUENCE [LARGE SCALE GENOMIC DNA]</scope>
    <source>
        <strain evidence="2">RKEM611</strain>
    </source>
</reference>
<sequence>MIYKALVFIALVASSCQNEESDNTGGAAATTDEEVQATGDVSIEDSVTTFEQHIADMQAFVAAANEGGHSEVHSAANILLTRYQFDVLSFLKKNSYREASYQWDIAEKDYIALETSYQNSDAPSSLGELWTSYQDSRELVLSLKKAWEVR</sequence>
<dbReference type="EMBL" id="FWZT01000051">
    <property type="protein sequence ID" value="SMF83995.1"/>
    <property type="molecule type" value="Genomic_DNA"/>
</dbReference>